<dbReference type="Gene3D" id="3.80.10.10">
    <property type="entry name" value="Ribonuclease Inhibitor"/>
    <property type="match status" value="1"/>
</dbReference>
<protein>
    <recommendedName>
        <fullName evidence="3">F-box domain-containing protein</fullName>
    </recommendedName>
</protein>
<reference evidence="1 2" key="1">
    <citation type="journal article" date="2024" name="J Genomics">
        <title>Draft genome sequencing and assembly of Favolaschia claudopus CIRM-BRFM 2984 isolated from oak limbs.</title>
        <authorList>
            <person name="Navarro D."/>
            <person name="Drula E."/>
            <person name="Chaduli D."/>
            <person name="Cazenave R."/>
            <person name="Ahrendt S."/>
            <person name="Wang J."/>
            <person name="Lipzen A."/>
            <person name="Daum C."/>
            <person name="Barry K."/>
            <person name="Grigoriev I.V."/>
            <person name="Favel A."/>
            <person name="Rosso M.N."/>
            <person name="Martin F."/>
        </authorList>
    </citation>
    <scope>NUCLEOTIDE SEQUENCE [LARGE SCALE GENOMIC DNA]</scope>
    <source>
        <strain evidence="1 2">CIRM-BRFM 2984</strain>
    </source>
</reference>
<dbReference type="SUPFAM" id="SSF52047">
    <property type="entry name" value="RNI-like"/>
    <property type="match status" value="1"/>
</dbReference>
<dbReference type="Proteomes" id="UP001362999">
    <property type="component" value="Unassembled WGS sequence"/>
</dbReference>
<dbReference type="EMBL" id="JAWWNJ010000019">
    <property type="protein sequence ID" value="KAK7036041.1"/>
    <property type="molecule type" value="Genomic_DNA"/>
</dbReference>
<name>A0AAW0C8M4_9AGAR</name>
<organism evidence="1 2">
    <name type="scientific">Favolaschia claudopus</name>
    <dbReference type="NCBI Taxonomy" id="2862362"/>
    <lineage>
        <taxon>Eukaryota</taxon>
        <taxon>Fungi</taxon>
        <taxon>Dikarya</taxon>
        <taxon>Basidiomycota</taxon>
        <taxon>Agaricomycotina</taxon>
        <taxon>Agaricomycetes</taxon>
        <taxon>Agaricomycetidae</taxon>
        <taxon>Agaricales</taxon>
        <taxon>Marasmiineae</taxon>
        <taxon>Mycenaceae</taxon>
        <taxon>Favolaschia</taxon>
    </lineage>
</organism>
<gene>
    <name evidence="1" type="ORF">R3P38DRAFT_2910324</name>
</gene>
<evidence type="ECO:0000313" key="1">
    <source>
        <dbReference type="EMBL" id="KAK7036041.1"/>
    </source>
</evidence>
<dbReference type="InterPro" id="IPR032675">
    <property type="entry name" value="LRR_dom_sf"/>
</dbReference>
<evidence type="ECO:0000313" key="2">
    <source>
        <dbReference type="Proteomes" id="UP001362999"/>
    </source>
</evidence>
<comment type="caution">
    <text evidence="1">The sequence shown here is derived from an EMBL/GenBank/DDBJ whole genome shotgun (WGS) entry which is preliminary data.</text>
</comment>
<proteinExistence type="predicted"/>
<accession>A0AAW0C8M4</accession>
<sequence length="504" mass="56990">MNPPIPRPIPYLDILPAELWIACWNLCSNSEVRSISAVCKLFRSICLPLLLRDQVLDVSPSARVTSGDWAARGQQLEGLATRLHDLVEYAPLVRSWKAAIGLSVKESTVRIDIEDWCYFDSMYNRILTVFGATLGLYRNLYCLHLEWFVLDEPFLATLAALPMLEELFLQNCDLASYEDGLWLGLKAFTELGSYSTADSLRIADPTCLQTLRLQGSDIFRSMIVGFGTAPNFTQLVDFSLEELTSLTTFFGVLRRCPRLESLKITSIARTAFLGLDSAFADLIEPTWIPLLRSIAAPSIALIRMIVPRRPVRDVAIYSSRMQSPRYLPAEEIILLLMDIASSAAPLHSLVLPGTDPTLACFAFITRHFPQLRKLSMIIQETGKEPIEGVPDSLMWHYDHNGRSREHLPESFPVFRRNQLPDITSASNIHNILRWIFGEDIALPVELEVLELEADVLVHDPFTAKQHRQVAKALRQLCPDLRELRLHRTTFKRTGNSWKDTSSEA</sequence>
<evidence type="ECO:0008006" key="3">
    <source>
        <dbReference type="Google" id="ProtNLM"/>
    </source>
</evidence>
<dbReference type="AlphaFoldDB" id="A0AAW0C8M4"/>
<keyword evidence="2" id="KW-1185">Reference proteome</keyword>